<dbReference type="InterPro" id="IPR001789">
    <property type="entry name" value="Sig_transdc_resp-reg_receiver"/>
</dbReference>
<dbReference type="InterPro" id="IPR016032">
    <property type="entry name" value="Sig_transdc_resp-reg_C-effctor"/>
</dbReference>
<evidence type="ECO:0000256" key="7">
    <source>
        <dbReference type="PROSITE-ProRule" id="PRU01091"/>
    </source>
</evidence>
<keyword evidence="2" id="KW-0902">Two-component regulatory system</keyword>
<dbReference type="SUPFAM" id="SSF52172">
    <property type="entry name" value="CheY-like"/>
    <property type="match status" value="1"/>
</dbReference>
<dbReference type="KEGG" id="paa:Paes_1228"/>
<dbReference type="HOGENOM" id="CLU_000445_30_4_10"/>
<evidence type="ECO:0000313" key="11">
    <source>
        <dbReference type="Proteomes" id="UP000002725"/>
    </source>
</evidence>
<dbReference type="GO" id="GO:0000976">
    <property type="term" value="F:transcription cis-regulatory region binding"/>
    <property type="evidence" value="ECO:0007669"/>
    <property type="project" value="TreeGrafter"/>
</dbReference>
<dbReference type="GO" id="GO:0006355">
    <property type="term" value="P:regulation of DNA-templated transcription"/>
    <property type="evidence" value="ECO:0007669"/>
    <property type="project" value="InterPro"/>
</dbReference>
<feature type="domain" description="Response regulatory" evidence="8">
    <location>
        <begin position="14"/>
        <end position="127"/>
    </location>
</feature>
<feature type="DNA-binding region" description="OmpR/PhoB-type" evidence="7">
    <location>
        <begin position="140"/>
        <end position="238"/>
    </location>
</feature>
<sequence>MSTSIFSSVHNKQKVILIGDEQNSRQSLQLFLTGQGFDIRSIGDEQKFLDEINSTAYEVAILDCTHSNTDDVALTRYLRTHTPMRIIILSNRLSSHGPVEGYLSGADLYIEKPVDFPVLAAALNSMLERCSESQRFHDTCAIKSLHAWILCKANRELIAPDKTRISLTTKEYLFLSRLANATSDVVTRTDLLDILGYEQNEYGHKRLETLVYRIRRKSRQTEFFPLITHHGCGYSFSTGLIAV</sequence>
<evidence type="ECO:0000256" key="5">
    <source>
        <dbReference type="ARBA" id="ARBA00023163"/>
    </source>
</evidence>
<evidence type="ECO:0000256" key="4">
    <source>
        <dbReference type="ARBA" id="ARBA00023125"/>
    </source>
</evidence>
<keyword evidence="5" id="KW-0804">Transcription</keyword>
<dbReference type="PROSITE" id="PS50110">
    <property type="entry name" value="RESPONSE_REGULATORY"/>
    <property type="match status" value="1"/>
</dbReference>
<feature type="modified residue" description="4-aspartylphosphate" evidence="6">
    <location>
        <position position="63"/>
    </location>
</feature>
<dbReference type="STRING" id="290512.Paes_1228"/>
<evidence type="ECO:0000256" key="3">
    <source>
        <dbReference type="ARBA" id="ARBA00023015"/>
    </source>
</evidence>
<dbReference type="Proteomes" id="UP000002725">
    <property type="component" value="Chromosome"/>
</dbReference>
<dbReference type="SMART" id="SM00862">
    <property type="entry name" value="Trans_reg_C"/>
    <property type="match status" value="1"/>
</dbReference>
<dbReference type="SUPFAM" id="SSF46894">
    <property type="entry name" value="C-terminal effector domain of the bipartite response regulators"/>
    <property type="match status" value="1"/>
</dbReference>
<dbReference type="Pfam" id="PF00072">
    <property type="entry name" value="Response_reg"/>
    <property type="match status" value="1"/>
</dbReference>
<accession>B4S867</accession>
<dbReference type="SMART" id="SM00448">
    <property type="entry name" value="REC"/>
    <property type="match status" value="1"/>
</dbReference>
<dbReference type="InterPro" id="IPR001867">
    <property type="entry name" value="OmpR/PhoB-type_DNA-bd"/>
</dbReference>
<dbReference type="PROSITE" id="PS51755">
    <property type="entry name" value="OMPR_PHOB"/>
    <property type="match status" value="1"/>
</dbReference>
<evidence type="ECO:0000259" key="9">
    <source>
        <dbReference type="PROSITE" id="PS51755"/>
    </source>
</evidence>
<keyword evidence="1 6" id="KW-0597">Phosphoprotein</keyword>
<evidence type="ECO:0000313" key="10">
    <source>
        <dbReference type="EMBL" id="ACF46254.1"/>
    </source>
</evidence>
<proteinExistence type="predicted"/>
<dbReference type="Gene3D" id="3.40.50.2300">
    <property type="match status" value="1"/>
</dbReference>
<keyword evidence="11" id="KW-1185">Reference proteome</keyword>
<evidence type="ECO:0000256" key="6">
    <source>
        <dbReference type="PROSITE-ProRule" id="PRU00169"/>
    </source>
</evidence>
<dbReference type="InterPro" id="IPR039420">
    <property type="entry name" value="WalR-like"/>
</dbReference>
<dbReference type="RefSeq" id="WP_012505789.1">
    <property type="nucleotide sequence ID" value="NC_011059.1"/>
</dbReference>
<dbReference type="eggNOG" id="COG0745">
    <property type="taxonomic scope" value="Bacteria"/>
</dbReference>
<dbReference type="InterPro" id="IPR011006">
    <property type="entry name" value="CheY-like_superfamily"/>
</dbReference>
<name>B4S867_PROA2</name>
<dbReference type="PANTHER" id="PTHR48111:SF1">
    <property type="entry name" value="TWO-COMPONENT RESPONSE REGULATOR ORR33"/>
    <property type="match status" value="1"/>
</dbReference>
<evidence type="ECO:0000259" key="8">
    <source>
        <dbReference type="PROSITE" id="PS50110"/>
    </source>
</evidence>
<gene>
    <name evidence="10" type="ordered locus">Paes_1228</name>
</gene>
<protein>
    <submittedName>
        <fullName evidence="10">Two component transcriptional regulator, winged helix family</fullName>
    </submittedName>
</protein>
<organism evidence="10 11">
    <name type="scientific">Prosthecochloris aestuarii (strain DSM 271 / SK 413)</name>
    <dbReference type="NCBI Taxonomy" id="290512"/>
    <lineage>
        <taxon>Bacteria</taxon>
        <taxon>Pseudomonadati</taxon>
        <taxon>Chlorobiota</taxon>
        <taxon>Chlorobiia</taxon>
        <taxon>Chlorobiales</taxon>
        <taxon>Chlorobiaceae</taxon>
        <taxon>Prosthecochloris</taxon>
    </lineage>
</organism>
<dbReference type="PANTHER" id="PTHR48111">
    <property type="entry name" value="REGULATOR OF RPOS"/>
    <property type="match status" value="1"/>
</dbReference>
<dbReference type="InterPro" id="IPR036388">
    <property type="entry name" value="WH-like_DNA-bd_sf"/>
</dbReference>
<dbReference type="Pfam" id="PF00486">
    <property type="entry name" value="Trans_reg_C"/>
    <property type="match status" value="1"/>
</dbReference>
<evidence type="ECO:0000256" key="1">
    <source>
        <dbReference type="ARBA" id="ARBA00022553"/>
    </source>
</evidence>
<keyword evidence="4 7" id="KW-0238">DNA-binding</keyword>
<dbReference type="EMBL" id="CP001108">
    <property type="protein sequence ID" value="ACF46254.1"/>
    <property type="molecule type" value="Genomic_DNA"/>
</dbReference>
<dbReference type="AlphaFoldDB" id="B4S867"/>
<dbReference type="GO" id="GO:0032993">
    <property type="term" value="C:protein-DNA complex"/>
    <property type="evidence" value="ECO:0007669"/>
    <property type="project" value="TreeGrafter"/>
</dbReference>
<evidence type="ECO:0000256" key="2">
    <source>
        <dbReference type="ARBA" id="ARBA00023012"/>
    </source>
</evidence>
<dbReference type="Gene3D" id="1.10.10.10">
    <property type="entry name" value="Winged helix-like DNA-binding domain superfamily/Winged helix DNA-binding domain"/>
    <property type="match status" value="1"/>
</dbReference>
<feature type="domain" description="OmpR/PhoB-type" evidence="9">
    <location>
        <begin position="140"/>
        <end position="238"/>
    </location>
</feature>
<keyword evidence="3" id="KW-0805">Transcription regulation</keyword>
<dbReference type="GO" id="GO:0000156">
    <property type="term" value="F:phosphorelay response regulator activity"/>
    <property type="evidence" value="ECO:0007669"/>
    <property type="project" value="TreeGrafter"/>
</dbReference>
<reference evidence="10" key="1">
    <citation type="submission" date="2008-06" db="EMBL/GenBank/DDBJ databases">
        <title>Complete sequence of chromosome of Prosthecochloris aestuarii DSM 271.</title>
        <authorList>
            <consortium name="US DOE Joint Genome Institute"/>
            <person name="Lucas S."/>
            <person name="Copeland A."/>
            <person name="Lapidus A."/>
            <person name="Glavina del Rio T."/>
            <person name="Dalin E."/>
            <person name="Tice H."/>
            <person name="Bruce D."/>
            <person name="Goodwin L."/>
            <person name="Pitluck S."/>
            <person name="Schmutz J."/>
            <person name="Larimer F."/>
            <person name="Land M."/>
            <person name="Hauser L."/>
            <person name="Kyrpides N."/>
            <person name="Anderson I."/>
            <person name="Liu Z."/>
            <person name="Li T."/>
            <person name="Zhao F."/>
            <person name="Overmann J."/>
            <person name="Bryant D.A."/>
            <person name="Richardson P."/>
        </authorList>
    </citation>
    <scope>NUCLEOTIDE SEQUENCE [LARGE SCALE GENOMIC DNA]</scope>
    <source>
        <strain evidence="10">DSM 271</strain>
    </source>
</reference>
<dbReference type="GO" id="GO:0005829">
    <property type="term" value="C:cytosol"/>
    <property type="evidence" value="ECO:0007669"/>
    <property type="project" value="TreeGrafter"/>
</dbReference>